<keyword evidence="2" id="KW-1185">Reference proteome</keyword>
<feature type="non-terminal residue" evidence="1">
    <location>
        <position position="1"/>
    </location>
</feature>
<reference evidence="1 2" key="1">
    <citation type="submission" date="2021-06" db="EMBL/GenBank/DDBJ databases">
        <title>Bacillus sp. RD4P76, an endophyte from a halophyte.</title>
        <authorList>
            <person name="Sun J.-Q."/>
        </authorList>
    </citation>
    <scope>NUCLEOTIDE SEQUENCE [LARGE SCALE GENOMIC DNA]</scope>
    <source>
        <strain evidence="1 2">JCM 17098</strain>
    </source>
</reference>
<comment type="caution">
    <text evidence="1">The sequence shown here is derived from an EMBL/GenBank/DDBJ whole genome shotgun (WGS) entry which is preliminary data.</text>
</comment>
<proteinExistence type="predicted"/>
<sequence length="62" mass="6860">FDVYTSKQLVAFLEVSLVAELILRSFDEAYSVMVPVSSSTSYASMSIRRNNSVVESSSFARS</sequence>
<evidence type="ECO:0000313" key="2">
    <source>
        <dbReference type="Proteomes" id="UP000790580"/>
    </source>
</evidence>
<dbReference type="RefSeq" id="WP_216943402.1">
    <property type="nucleotide sequence ID" value="NZ_JAHQCR010000086.1"/>
</dbReference>
<accession>A0ABS6JYZ8</accession>
<name>A0ABS6JYZ8_9BACI</name>
<dbReference type="EMBL" id="JAHQCR010000086">
    <property type="protein sequence ID" value="MBU9723812.1"/>
    <property type="molecule type" value="Genomic_DNA"/>
</dbReference>
<evidence type="ECO:0000313" key="1">
    <source>
        <dbReference type="EMBL" id="MBU9723812.1"/>
    </source>
</evidence>
<gene>
    <name evidence="1" type="ORF">KS407_20545</name>
</gene>
<protein>
    <submittedName>
        <fullName evidence="1">Uncharacterized protein</fullName>
    </submittedName>
</protein>
<dbReference type="Proteomes" id="UP000790580">
    <property type="component" value="Unassembled WGS sequence"/>
</dbReference>
<organism evidence="1 2">
    <name type="scientific">Evansella alkalicola</name>
    <dbReference type="NCBI Taxonomy" id="745819"/>
    <lineage>
        <taxon>Bacteria</taxon>
        <taxon>Bacillati</taxon>
        <taxon>Bacillota</taxon>
        <taxon>Bacilli</taxon>
        <taxon>Bacillales</taxon>
        <taxon>Bacillaceae</taxon>
        <taxon>Evansella</taxon>
    </lineage>
</organism>